<name>A0A4P6WR06_9ENTR</name>
<dbReference type="RefSeq" id="WP_133086709.1">
    <property type="nucleotide sequence ID" value="NZ_CP037864.1"/>
</dbReference>
<dbReference type="AlphaFoldDB" id="A0A4P6WR06"/>
<dbReference type="KEGG" id="cars:E1B03_18310"/>
<sequence>MDKQHFIKELQKHAKSLAKYKLNLDIDNIKNTLIAGQQHIEDNEQSVTLIDNLIPLTTKDITAEDVDFILPIISSYWMTLLHATQYKIFFYGSSSHYFSFRKIIADRFQSQLIHLDTTADVELCIQTINHPAANNETKILIYDDEGSHILRRKFDCMKVFSFIYYSALRVSCGVNKKYAMYLEHEYKKHNTLSMDNIVTGSSYAWWCVPTQLTTCTSNMSVKSGDTTFALAITEHMTQYSKLKNHIHITSFFDLHHELARSKSPFNTGVFDELKFFAKKNNIPYIQFDEEVFTSNYDEIYQPASLHSSLEKNLLNIIISEEKLTKTIADVVEQKYFSFDFHKLINEQKNITSLCEEEMDKLSIQRGINHSKLFRYKESLRSNAHNIEKMIDNADIKNYAMYIVFPPQPRKYRENIDKEMLDEAFAFYQKITPHKKNLMLIDMSCDPDFTCHDFQDGDHLNFNGAIKFVEKLKAYGITI</sequence>
<evidence type="ECO:0000313" key="2">
    <source>
        <dbReference type="Proteomes" id="UP000293850"/>
    </source>
</evidence>
<dbReference type="SUPFAM" id="SSF52266">
    <property type="entry name" value="SGNH hydrolase"/>
    <property type="match status" value="1"/>
</dbReference>
<gene>
    <name evidence="1" type="ORF">E1B03_18310</name>
</gene>
<evidence type="ECO:0008006" key="3">
    <source>
        <dbReference type="Google" id="ProtNLM"/>
    </source>
</evidence>
<evidence type="ECO:0000313" key="1">
    <source>
        <dbReference type="EMBL" id="QBM24282.1"/>
    </source>
</evidence>
<protein>
    <recommendedName>
        <fullName evidence="3">DUF1574 domain-containing protein</fullName>
    </recommendedName>
</protein>
<reference evidence="1 2" key="1">
    <citation type="submission" date="2019-03" db="EMBL/GenBank/DDBJ databases">
        <title>Complete genome sequence of an arsenate-respiring bacteria, Citrobacter sp. LY-1.</title>
        <authorList>
            <person name="Wang H."/>
            <person name="Liu Y."/>
            <person name="Li Q."/>
            <person name="Huang J."/>
        </authorList>
    </citation>
    <scope>NUCLEOTIDE SEQUENCE [LARGE SCALE GENOMIC DNA]</scope>
    <source>
        <strain evidence="1 2">LY-1</strain>
    </source>
</reference>
<dbReference type="EMBL" id="CP037864">
    <property type="protein sequence ID" value="QBM24282.1"/>
    <property type="molecule type" value="Genomic_DNA"/>
</dbReference>
<organism evidence="1 2">
    <name type="scientific">Citrobacter arsenatis</name>
    <dbReference type="NCBI Taxonomy" id="2546350"/>
    <lineage>
        <taxon>Bacteria</taxon>
        <taxon>Pseudomonadati</taxon>
        <taxon>Pseudomonadota</taxon>
        <taxon>Gammaproteobacteria</taxon>
        <taxon>Enterobacterales</taxon>
        <taxon>Enterobacteriaceae</taxon>
        <taxon>Citrobacter</taxon>
    </lineage>
</organism>
<proteinExistence type="predicted"/>
<keyword evidence="2" id="KW-1185">Reference proteome</keyword>
<dbReference type="Proteomes" id="UP000293850">
    <property type="component" value="Chromosome"/>
</dbReference>
<accession>A0A4P6WR06</accession>